<reference evidence="3" key="1">
    <citation type="journal article" date="2020" name="J Insects Food Feed">
        <title>The yellow mealworm (Tenebrio molitor) genome: a resource for the emerging insects as food and feed industry.</title>
        <authorList>
            <person name="Eriksson T."/>
            <person name="Andere A."/>
            <person name="Kelstrup H."/>
            <person name="Emery V."/>
            <person name="Picard C."/>
        </authorList>
    </citation>
    <scope>NUCLEOTIDE SEQUENCE</scope>
    <source>
        <strain evidence="3">Stoneville</strain>
        <tissue evidence="3">Whole head</tissue>
    </source>
</reference>
<evidence type="ECO:0000259" key="2">
    <source>
        <dbReference type="PROSITE" id="PS50878"/>
    </source>
</evidence>
<protein>
    <recommendedName>
        <fullName evidence="2">Reverse transcriptase domain-containing protein</fullName>
    </recommendedName>
</protein>
<evidence type="ECO:0000313" key="3">
    <source>
        <dbReference type="EMBL" id="KAH0813768.1"/>
    </source>
</evidence>
<feature type="compositionally biased region" description="Polar residues" evidence="1">
    <location>
        <begin position="58"/>
        <end position="100"/>
    </location>
</feature>
<dbReference type="GO" id="GO:0071897">
    <property type="term" value="P:DNA biosynthetic process"/>
    <property type="evidence" value="ECO:0007669"/>
    <property type="project" value="UniProtKB-ARBA"/>
</dbReference>
<dbReference type="SUPFAM" id="SSF56219">
    <property type="entry name" value="DNase I-like"/>
    <property type="match status" value="1"/>
</dbReference>
<feature type="region of interest" description="Disordered" evidence="1">
    <location>
        <begin position="785"/>
        <end position="810"/>
    </location>
</feature>
<dbReference type="PANTHER" id="PTHR36688:SF2">
    <property type="entry name" value="ENDONUCLEASE_EXONUCLEASE_PHOSPHATASE DOMAIN-CONTAINING PROTEIN"/>
    <property type="match status" value="1"/>
</dbReference>
<accession>A0A8J6HHK1</accession>
<evidence type="ECO:0000313" key="4">
    <source>
        <dbReference type="Proteomes" id="UP000719412"/>
    </source>
</evidence>
<sequence length="1107" mass="124174">MTRHRAPPMNQRQLRSNRGGDPPSSSTPAQPTPAPPTSTSRLTTSSRERCSTCPRTSPTKTTSALSMESSANRRNTPTPTNSKGESANNSPTATRINSRAGSPKPTLYKYSIKNIPTEFAGQKKFHTLLTIHLLVRNIHKLVVNGNKTAFLITSLPLHDKFANNLIAATGSKTISCCPLKRKREAPNYTGNNPTQKKKNLLSVVVKGVDHDIDENDIRDQLDALPLAYKLIWRIKSRKTNKFTNLIRVTTENTNTVDFLLTHGLVLYGKHHQCEPSKPPTPTPLQCSKCVQLGHHVTACPNKPACPKCPQTHAPNKCEAAVSTCLLCGGPHAAWSRSYPSIKTAPITEETPIAPTIVMHPPAVIADPDITLNEPVEPPISVKQTIAFITKILYDLKIHELIELTTAPRLVLSEHGLPMANTSTPPPAALSGAPTAPPQYATDIATVNVAGLNRKKHALENFIATDLIKIVAITEIHNTPSIKIKNFTSYIRLSSVNRARGVALLVASSIANSKHDLPPHLSDLEAVAADIQFNNSTITLIAHTDFGDTSSNANGKTFSKLISELPIYRLENRNPTHIAGSILDHIVISENLVPHVDPQTFIGTTVTSDHLPLVAQLIRDTPPRSPQTIQIFDYKKADWHKFRREISKTLPQHPIVKAIKEKRKIFRKYMRTRDPFLKTAHNRLNAIIRRDINAYREETWSKACESLDYRDGKKFWNKFKALTGQKSVPNHHLVHNAQTYHSPREKASCFAELLEEVHQVRHNPNFEDVFFQRITNNVNAFKNTRFTEPLPHPLDDEHMTDEITTDSKAPGPDEIRPILLKNLPESALQALTNIYNNCMNTLYFPTAWKTAYTIIIPKPGKSPDDPKSYRPISLLNITGKIFERILTNRLNLLLESHNLLPPEQFGFRAQRSTHNPIVELQTDITRHANLAECTVGVFLDIERAFDKVWHDGLIQELFNIRLNLKFVKLISSFLSNRSCRVKVQNNLSNPIELKAGVPQGSVLSPLLYIVYCSDFPVSGTFRTKTRMFADDTAIWTSHRSAEKAASIIQEELHRIERWTNHWRVKPNPTKCQSILFTFPKAYKQPLLFSKIPLKINNQTIPKTNSVRY</sequence>
<dbReference type="Pfam" id="PF00078">
    <property type="entry name" value="RVT_1"/>
    <property type="match status" value="1"/>
</dbReference>
<dbReference type="Proteomes" id="UP000719412">
    <property type="component" value="Unassembled WGS sequence"/>
</dbReference>
<proteinExistence type="predicted"/>
<reference evidence="3" key="2">
    <citation type="submission" date="2021-08" db="EMBL/GenBank/DDBJ databases">
        <authorList>
            <person name="Eriksson T."/>
        </authorList>
    </citation>
    <scope>NUCLEOTIDE SEQUENCE</scope>
    <source>
        <strain evidence="3">Stoneville</strain>
        <tissue evidence="3">Whole head</tissue>
    </source>
</reference>
<dbReference type="SUPFAM" id="SSF56672">
    <property type="entry name" value="DNA/RNA polymerases"/>
    <property type="match status" value="1"/>
</dbReference>
<dbReference type="InterPro" id="IPR043502">
    <property type="entry name" value="DNA/RNA_pol_sf"/>
</dbReference>
<dbReference type="InterPro" id="IPR052560">
    <property type="entry name" value="RdDP_mobile_element"/>
</dbReference>
<dbReference type="PROSITE" id="PS50878">
    <property type="entry name" value="RT_POL"/>
    <property type="match status" value="1"/>
</dbReference>
<dbReference type="CDD" id="cd01650">
    <property type="entry name" value="RT_nLTR_like"/>
    <property type="match status" value="1"/>
</dbReference>
<feature type="region of interest" description="Disordered" evidence="1">
    <location>
        <begin position="1"/>
        <end position="106"/>
    </location>
</feature>
<dbReference type="Gene3D" id="3.60.10.10">
    <property type="entry name" value="Endonuclease/exonuclease/phosphatase"/>
    <property type="match status" value="2"/>
</dbReference>
<feature type="domain" description="Reverse transcriptase" evidence="2">
    <location>
        <begin position="836"/>
        <end position="1092"/>
    </location>
</feature>
<dbReference type="PANTHER" id="PTHR36688">
    <property type="entry name" value="ENDO/EXONUCLEASE/PHOSPHATASE DOMAIN-CONTAINING PROTEIN"/>
    <property type="match status" value="1"/>
</dbReference>
<organism evidence="3 4">
    <name type="scientific">Tenebrio molitor</name>
    <name type="common">Yellow mealworm beetle</name>
    <dbReference type="NCBI Taxonomy" id="7067"/>
    <lineage>
        <taxon>Eukaryota</taxon>
        <taxon>Metazoa</taxon>
        <taxon>Ecdysozoa</taxon>
        <taxon>Arthropoda</taxon>
        <taxon>Hexapoda</taxon>
        <taxon>Insecta</taxon>
        <taxon>Pterygota</taxon>
        <taxon>Neoptera</taxon>
        <taxon>Endopterygota</taxon>
        <taxon>Coleoptera</taxon>
        <taxon>Polyphaga</taxon>
        <taxon>Cucujiformia</taxon>
        <taxon>Tenebrionidae</taxon>
        <taxon>Tenebrio</taxon>
    </lineage>
</organism>
<dbReference type="EMBL" id="JABDTM020024953">
    <property type="protein sequence ID" value="KAH0813768.1"/>
    <property type="molecule type" value="Genomic_DNA"/>
</dbReference>
<evidence type="ECO:0000256" key="1">
    <source>
        <dbReference type="SAM" id="MobiDB-lite"/>
    </source>
</evidence>
<dbReference type="AlphaFoldDB" id="A0A8J6HHK1"/>
<comment type="caution">
    <text evidence="3">The sequence shown here is derived from an EMBL/GenBank/DDBJ whole genome shotgun (WGS) entry which is preliminary data.</text>
</comment>
<keyword evidence="4" id="KW-1185">Reference proteome</keyword>
<dbReference type="InterPro" id="IPR036691">
    <property type="entry name" value="Endo/exonu/phosph_ase_sf"/>
</dbReference>
<gene>
    <name evidence="3" type="ORF">GEV33_009024</name>
</gene>
<name>A0A8J6HHK1_TENMO</name>
<dbReference type="InterPro" id="IPR000477">
    <property type="entry name" value="RT_dom"/>
</dbReference>
<feature type="compositionally biased region" description="Low complexity" evidence="1">
    <location>
        <begin position="37"/>
        <end position="57"/>
    </location>
</feature>